<dbReference type="InterPro" id="IPR001607">
    <property type="entry name" value="Znf_UBP"/>
</dbReference>
<name>A0A4R3YX00_9GAMM</name>
<dbReference type="Pfam" id="PF02148">
    <property type="entry name" value="zf-UBP"/>
    <property type="match status" value="1"/>
</dbReference>
<organism evidence="3 4">
    <name type="scientific">Luteibacter rhizovicinus</name>
    <dbReference type="NCBI Taxonomy" id="242606"/>
    <lineage>
        <taxon>Bacteria</taxon>
        <taxon>Pseudomonadati</taxon>
        <taxon>Pseudomonadota</taxon>
        <taxon>Gammaproteobacteria</taxon>
        <taxon>Lysobacterales</taxon>
        <taxon>Rhodanobacteraceae</taxon>
        <taxon>Luteibacter</taxon>
    </lineage>
</organism>
<dbReference type="SUPFAM" id="SSF57850">
    <property type="entry name" value="RING/U-box"/>
    <property type="match status" value="1"/>
</dbReference>
<dbReference type="AlphaFoldDB" id="A0A4R3YX00"/>
<proteinExistence type="predicted"/>
<dbReference type="PROSITE" id="PS50271">
    <property type="entry name" value="ZF_UBP"/>
    <property type="match status" value="1"/>
</dbReference>
<evidence type="ECO:0000256" key="1">
    <source>
        <dbReference type="SAM" id="MobiDB-lite"/>
    </source>
</evidence>
<feature type="compositionally biased region" description="Pro residues" evidence="1">
    <location>
        <begin position="87"/>
        <end position="102"/>
    </location>
</feature>
<gene>
    <name evidence="3" type="ORF">EC912_101712</name>
</gene>
<dbReference type="InterPro" id="IPR013083">
    <property type="entry name" value="Znf_RING/FYVE/PHD"/>
</dbReference>
<dbReference type="GO" id="GO:0016787">
    <property type="term" value="F:hydrolase activity"/>
    <property type="evidence" value="ECO:0007669"/>
    <property type="project" value="UniProtKB-KW"/>
</dbReference>
<dbReference type="Gene3D" id="3.30.40.10">
    <property type="entry name" value="Zinc/RING finger domain, C3HC4 (zinc finger)"/>
    <property type="match status" value="1"/>
</dbReference>
<accession>A0A4R3YX00</accession>
<keyword evidence="4" id="KW-1185">Reference proteome</keyword>
<dbReference type="RefSeq" id="WP_132141737.1">
    <property type="nucleotide sequence ID" value="NZ_SMCS01000001.1"/>
</dbReference>
<comment type="caution">
    <text evidence="3">The sequence shown here is derived from an EMBL/GenBank/DDBJ whole genome shotgun (WGS) entry which is preliminary data.</text>
</comment>
<sequence>MTNDYDGIARNSKPSGTGCVECLSTGAWWLHLRRCAECGHIGCCDTSPNQHATKHFEATGHPVLTSFEPGEDWFYDYRTGEFFDSPPLLPPHAHPPGQPVPGPDGKVPVNWENFLHD</sequence>
<reference evidence="3 4" key="1">
    <citation type="submission" date="2019-03" db="EMBL/GenBank/DDBJ databases">
        <title>Above-ground endophytic microbial communities from plants in different locations in the United States.</title>
        <authorList>
            <person name="Frank C."/>
        </authorList>
    </citation>
    <scope>NUCLEOTIDE SEQUENCE [LARGE SCALE GENOMIC DNA]</scope>
    <source>
        <strain evidence="3 4">LP_13_YM</strain>
    </source>
</reference>
<dbReference type="OrthoDB" id="120315at2"/>
<dbReference type="GO" id="GO:0008270">
    <property type="term" value="F:zinc ion binding"/>
    <property type="evidence" value="ECO:0007669"/>
    <property type="project" value="InterPro"/>
</dbReference>
<evidence type="ECO:0000313" key="3">
    <source>
        <dbReference type="EMBL" id="TCV97695.1"/>
    </source>
</evidence>
<dbReference type="EMBL" id="SMCS01000001">
    <property type="protein sequence ID" value="TCV97695.1"/>
    <property type="molecule type" value="Genomic_DNA"/>
</dbReference>
<protein>
    <submittedName>
        <fullName evidence="3">Ubiquitin-hydrolase Zn-finger-containing protein</fullName>
    </submittedName>
</protein>
<keyword evidence="3" id="KW-0378">Hydrolase</keyword>
<feature type="domain" description="UBP-type" evidence="2">
    <location>
        <begin position="1"/>
        <end position="100"/>
    </location>
</feature>
<evidence type="ECO:0000259" key="2">
    <source>
        <dbReference type="PROSITE" id="PS50271"/>
    </source>
</evidence>
<evidence type="ECO:0000313" key="4">
    <source>
        <dbReference type="Proteomes" id="UP000295645"/>
    </source>
</evidence>
<feature type="region of interest" description="Disordered" evidence="1">
    <location>
        <begin position="86"/>
        <end position="107"/>
    </location>
</feature>
<dbReference type="Proteomes" id="UP000295645">
    <property type="component" value="Unassembled WGS sequence"/>
</dbReference>